<dbReference type="GO" id="GO:0005886">
    <property type="term" value="C:plasma membrane"/>
    <property type="evidence" value="ECO:0007669"/>
    <property type="project" value="UniProtKB-SubCell"/>
</dbReference>
<evidence type="ECO:0000256" key="6">
    <source>
        <dbReference type="ARBA" id="ARBA00022989"/>
    </source>
</evidence>
<protein>
    <recommendedName>
        <fullName evidence="9">Flagellar protein FliL</fullName>
    </recommendedName>
</protein>
<comment type="subcellular location">
    <subcellularLocation>
        <location evidence="1">Cell membrane</location>
        <topology evidence="1">Single-pass membrane protein</topology>
    </subcellularLocation>
</comment>
<proteinExistence type="predicted"/>
<dbReference type="InterPro" id="IPR005503">
    <property type="entry name" value="FliL"/>
</dbReference>
<sequence length="46" mass="5009">DAEMLGTQQGKETLQGLLTTTINKVLEEKSGFGGIDNVYFTSFVVQ</sequence>
<keyword evidence="2" id="KW-1003">Cell membrane</keyword>
<keyword evidence="6" id="KW-1133">Transmembrane helix</keyword>
<dbReference type="GO" id="GO:0009425">
    <property type="term" value="C:bacterial-type flagellum basal body"/>
    <property type="evidence" value="ECO:0007669"/>
    <property type="project" value="InterPro"/>
</dbReference>
<keyword evidence="5" id="KW-0283">Flagellar rotation</keyword>
<dbReference type="GO" id="GO:0006935">
    <property type="term" value="P:chemotaxis"/>
    <property type="evidence" value="ECO:0007669"/>
    <property type="project" value="UniProtKB-KW"/>
</dbReference>
<reference evidence="8" key="1">
    <citation type="submission" date="2018-06" db="EMBL/GenBank/DDBJ databases">
        <authorList>
            <person name="Zhirakovskaya E."/>
        </authorList>
    </citation>
    <scope>NUCLEOTIDE SEQUENCE</scope>
</reference>
<evidence type="ECO:0000256" key="5">
    <source>
        <dbReference type="ARBA" id="ARBA00022779"/>
    </source>
</evidence>
<evidence type="ECO:0000256" key="7">
    <source>
        <dbReference type="ARBA" id="ARBA00023136"/>
    </source>
</evidence>
<feature type="non-terminal residue" evidence="8">
    <location>
        <position position="1"/>
    </location>
</feature>
<accession>A0A3B0RWG6</accession>
<dbReference type="Pfam" id="PF03748">
    <property type="entry name" value="FliL"/>
    <property type="match status" value="1"/>
</dbReference>
<dbReference type="GO" id="GO:0071973">
    <property type="term" value="P:bacterial-type flagellum-dependent cell motility"/>
    <property type="evidence" value="ECO:0007669"/>
    <property type="project" value="InterPro"/>
</dbReference>
<dbReference type="EMBL" id="UOEF01000147">
    <property type="protein sequence ID" value="VAV92728.1"/>
    <property type="molecule type" value="Genomic_DNA"/>
</dbReference>
<evidence type="ECO:0008006" key="9">
    <source>
        <dbReference type="Google" id="ProtNLM"/>
    </source>
</evidence>
<keyword evidence="4" id="KW-0812">Transmembrane</keyword>
<evidence type="ECO:0000256" key="4">
    <source>
        <dbReference type="ARBA" id="ARBA00022692"/>
    </source>
</evidence>
<evidence type="ECO:0000256" key="1">
    <source>
        <dbReference type="ARBA" id="ARBA00004162"/>
    </source>
</evidence>
<name>A0A3B0RWG6_9ZZZZ</name>
<keyword evidence="7" id="KW-0472">Membrane</keyword>
<evidence type="ECO:0000313" key="8">
    <source>
        <dbReference type="EMBL" id="VAV92728.1"/>
    </source>
</evidence>
<organism evidence="8">
    <name type="scientific">hydrothermal vent metagenome</name>
    <dbReference type="NCBI Taxonomy" id="652676"/>
    <lineage>
        <taxon>unclassified sequences</taxon>
        <taxon>metagenomes</taxon>
        <taxon>ecological metagenomes</taxon>
    </lineage>
</organism>
<dbReference type="AlphaFoldDB" id="A0A3B0RWG6"/>
<keyword evidence="3" id="KW-0145">Chemotaxis</keyword>
<evidence type="ECO:0000256" key="3">
    <source>
        <dbReference type="ARBA" id="ARBA00022500"/>
    </source>
</evidence>
<gene>
    <name evidence="8" type="ORF">MNBD_ALPHA04-1928</name>
</gene>
<evidence type="ECO:0000256" key="2">
    <source>
        <dbReference type="ARBA" id="ARBA00022475"/>
    </source>
</evidence>